<name>A0A8K0XU29_9AGAR</name>
<dbReference type="GO" id="GO:0022857">
    <property type="term" value="F:transmembrane transporter activity"/>
    <property type="evidence" value="ECO:0007669"/>
    <property type="project" value="InterPro"/>
</dbReference>
<keyword evidence="7" id="KW-1185">Reference proteome</keyword>
<proteinExistence type="predicted"/>
<feature type="transmembrane region" description="Helical" evidence="5">
    <location>
        <begin position="81"/>
        <end position="104"/>
    </location>
</feature>
<feature type="transmembrane region" description="Helical" evidence="5">
    <location>
        <begin position="423"/>
        <end position="444"/>
    </location>
</feature>
<comment type="subcellular location">
    <subcellularLocation>
        <location evidence="1">Membrane</location>
        <topology evidence="1">Multi-pass membrane protein</topology>
    </subcellularLocation>
</comment>
<dbReference type="OrthoDB" id="3026777at2759"/>
<gene>
    <name evidence="6" type="ORF">BXZ70DRAFT_249196</name>
</gene>
<organism evidence="6 7">
    <name type="scientific">Cristinia sonorae</name>
    <dbReference type="NCBI Taxonomy" id="1940300"/>
    <lineage>
        <taxon>Eukaryota</taxon>
        <taxon>Fungi</taxon>
        <taxon>Dikarya</taxon>
        <taxon>Basidiomycota</taxon>
        <taxon>Agaricomycotina</taxon>
        <taxon>Agaricomycetes</taxon>
        <taxon>Agaricomycetidae</taxon>
        <taxon>Agaricales</taxon>
        <taxon>Pleurotineae</taxon>
        <taxon>Stephanosporaceae</taxon>
        <taxon>Cristinia</taxon>
    </lineage>
</organism>
<feature type="transmembrane region" description="Helical" evidence="5">
    <location>
        <begin position="217"/>
        <end position="238"/>
    </location>
</feature>
<evidence type="ECO:0000256" key="4">
    <source>
        <dbReference type="ARBA" id="ARBA00023136"/>
    </source>
</evidence>
<dbReference type="InterPro" id="IPR036259">
    <property type="entry name" value="MFS_trans_sf"/>
</dbReference>
<comment type="caution">
    <text evidence="6">The sequence shown here is derived from an EMBL/GenBank/DDBJ whole genome shotgun (WGS) entry which is preliminary data.</text>
</comment>
<keyword evidence="2 5" id="KW-0812">Transmembrane</keyword>
<accession>A0A8K0XU29</accession>
<dbReference type="SUPFAM" id="SSF103473">
    <property type="entry name" value="MFS general substrate transporter"/>
    <property type="match status" value="1"/>
</dbReference>
<evidence type="ECO:0000256" key="1">
    <source>
        <dbReference type="ARBA" id="ARBA00004141"/>
    </source>
</evidence>
<feature type="transmembrane region" description="Helical" evidence="5">
    <location>
        <begin position="52"/>
        <end position="69"/>
    </location>
</feature>
<dbReference type="AlphaFoldDB" id="A0A8K0XU29"/>
<protein>
    <submittedName>
        <fullName evidence="6">Major facilitator superfamily domain-containing protein</fullName>
    </submittedName>
</protein>
<evidence type="ECO:0000256" key="5">
    <source>
        <dbReference type="SAM" id="Phobius"/>
    </source>
</evidence>
<dbReference type="GO" id="GO:0016020">
    <property type="term" value="C:membrane"/>
    <property type="evidence" value="ECO:0007669"/>
    <property type="project" value="UniProtKB-SubCell"/>
</dbReference>
<evidence type="ECO:0000313" key="7">
    <source>
        <dbReference type="Proteomes" id="UP000813824"/>
    </source>
</evidence>
<reference evidence="6" key="1">
    <citation type="journal article" date="2021" name="New Phytol.">
        <title>Evolutionary innovations through gain and loss of genes in the ectomycorrhizal Boletales.</title>
        <authorList>
            <person name="Wu G."/>
            <person name="Miyauchi S."/>
            <person name="Morin E."/>
            <person name="Kuo A."/>
            <person name="Drula E."/>
            <person name="Varga T."/>
            <person name="Kohler A."/>
            <person name="Feng B."/>
            <person name="Cao Y."/>
            <person name="Lipzen A."/>
            <person name="Daum C."/>
            <person name="Hundley H."/>
            <person name="Pangilinan J."/>
            <person name="Johnson J."/>
            <person name="Barry K."/>
            <person name="LaButti K."/>
            <person name="Ng V."/>
            <person name="Ahrendt S."/>
            <person name="Min B."/>
            <person name="Choi I.G."/>
            <person name="Park H."/>
            <person name="Plett J.M."/>
            <person name="Magnuson J."/>
            <person name="Spatafora J.W."/>
            <person name="Nagy L.G."/>
            <person name="Henrissat B."/>
            <person name="Grigoriev I.V."/>
            <person name="Yang Z.L."/>
            <person name="Xu J."/>
            <person name="Martin F.M."/>
        </authorList>
    </citation>
    <scope>NUCLEOTIDE SEQUENCE</scope>
    <source>
        <strain evidence="6">KKN 215</strain>
    </source>
</reference>
<feature type="transmembrane region" description="Helical" evidence="5">
    <location>
        <begin position="116"/>
        <end position="135"/>
    </location>
</feature>
<dbReference type="PANTHER" id="PTHR23507">
    <property type="entry name" value="ZGC:174356"/>
    <property type="match status" value="1"/>
</dbReference>
<sequence>MHGQAILCAADPVVNASVGKLVMVYALCMGVLGCISTGWWTSRSDRVGRVPVLGLGLFGLLFADANFIFVAKFSKSLPGNYWWFVLGALVEGIFGSISTLNATIHAYVADTVEPHSRVHIFSLFYGLIFCGSALGPTVGGLIVRFTGTPLSVFYMGLCIHTRESRRQYDQNILRIQQEATDAPILARFKRLFGFLSPLSVVWETTGRRRSLKAGARGDWSLILMVTSLGVAALLKGSYSYKFQYALAVFGWSSEQLGYLLSVVGFTRAAFLTFILPVIIKLIKPKPPPAPAVQLPETPNEAFGQETETAPLRRNAHAPQSTTQSIVFDLNLMRVSVLIEVVTFLAMPFAGSSLMFSALTVINCFGIGRAPTSQSVSLALYAQRGGTESGKLLGALGVLQIISSQILGPALFGTTFVKTIATNPAAIFFVSALLVGISLTLLLCIRVPETVQDVEEPLDAEESSALHR</sequence>
<dbReference type="EMBL" id="JAEVFJ010000002">
    <property type="protein sequence ID" value="KAH8106785.1"/>
    <property type="molecule type" value="Genomic_DNA"/>
</dbReference>
<dbReference type="PANTHER" id="PTHR23507:SF1">
    <property type="entry name" value="FI18259P1-RELATED"/>
    <property type="match status" value="1"/>
</dbReference>
<keyword evidence="4 5" id="KW-0472">Membrane</keyword>
<keyword evidence="3 5" id="KW-1133">Transmembrane helix</keyword>
<feature type="transmembrane region" description="Helical" evidence="5">
    <location>
        <begin position="258"/>
        <end position="279"/>
    </location>
</feature>
<evidence type="ECO:0000313" key="6">
    <source>
        <dbReference type="EMBL" id="KAH8106785.1"/>
    </source>
</evidence>
<feature type="transmembrane region" description="Helical" evidence="5">
    <location>
        <begin position="22"/>
        <end position="40"/>
    </location>
</feature>
<dbReference type="Proteomes" id="UP000813824">
    <property type="component" value="Unassembled WGS sequence"/>
</dbReference>
<dbReference type="InterPro" id="IPR011701">
    <property type="entry name" value="MFS"/>
</dbReference>
<evidence type="ECO:0000256" key="2">
    <source>
        <dbReference type="ARBA" id="ARBA00022692"/>
    </source>
</evidence>
<feature type="transmembrane region" description="Helical" evidence="5">
    <location>
        <begin position="391"/>
        <end position="411"/>
    </location>
</feature>
<dbReference type="Pfam" id="PF07690">
    <property type="entry name" value="MFS_1"/>
    <property type="match status" value="1"/>
</dbReference>
<dbReference type="Gene3D" id="1.20.1250.20">
    <property type="entry name" value="MFS general substrate transporter like domains"/>
    <property type="match status" value="1"/>
</dbReference>
<evidence type="ECO:0000256" key="3">
    <source>
        <dbReference type="ARBA" id="ARBA00022989"/>
    </source>
</evidence>